<evidence type="ECO:0000313" key="3">
    <source>
        <dbReference type="EMBL" id="GBE81123.1"/>
    </source>
</evidence>
<dbReference type="Proteomes" id="UP000287166">
    <property type="component" value="Unassembled WGS sequence"/>
</dbReference>
<keyword evidence="2" id="KW-1133">Transmembrane helix</keyword>
<protein>
    <submittedName>
        <fullName evidence="3">Uncharacterized protein</fullName>
    </submittedName>
</protein>
<feature type="transmembrane region" description="Helical" evidence="2">
    <location>
        <begin position="58"/>
        <end position="79"/>
    </location>
</feature>
<feature type="compositionally biased region" description="Acidic residues" evidence="1">
    <location>
        <begin position="1"/>
        <end position="10"/>
    </location>
</feature>
<dbReference type="OrthoDB" id="3233661at2759"/>
<dbReference type="InParanoid" id="A0A401GG91"/>
<comment type="caution">
    <text evidence="3">The sequence shown here is derived from an EMBL/GenBank/DDBJ whole genome shotgun (WGS) entry which is preliminary data.</text>
</comment>
<accession>A0A401GG91</accession>
<dbReference type="STRING" id="139825.A0A401GG91"/>
<dbReference type="AlphaFoldDB" id="A0A401GG91"/>
<sequence length="506" mass="54212">MIILDEDDDPQQPKQLSDPSQPVVRASTPTPSLPDYEASQAQHNRWWPNRSKARFRRAALYALVIYFVLTVVIGVPVIVVKLRHKLYKHQNIPPLISPSSSSSLIVVDSETPLFQSSAVECNAWIGPGYHDSGLMRSDLQYTIPLDGTVFLQSNLSYQTAGAELQEVSGTLLVDINEDPTVTDALVAVSMRYSDIGIKNKTSVCLMNVSGSSNGLYIYAPHNLTSPETLIFNITLLFPQSPSLFVSEFVTMLPHFNQHYAFISPRVTFGEVDIGGPMSTVIVDFLTASTITVKSALAPVSGTFNASSSLVLDTVSAPISANISLYNSGAFRQVTFLELNTGNCPLVANVTLFLSPTAPPAVKAPNFIAKAETFNAPLTFDVQHDVSSPPSVIHLRAENNLGEALVSVDNKFAGTFDVSTTFAEASVTLRDANSTQPADLAATSASSAASSTPSARSLEFDVISGSSLTGWVGTGKRPPVSFKHPFGREGRVEVVSSLSAVTLLLGS</sequence>
<feature type="region of interest" description="Disordered" evidence="1">
    <location>
        <begin position="1"/>
        <end position="39"/>
    </location>
</feature>
<evidence type="ECO:0000256" key="1">
    <source>
        <dbReference type="SAM" id="MobiDB-lite"/>
    </source>
</evidence>
<evidence type="ECO:0000256" key="2">
    <source>
        <dbReference type="SAM" id="Phobius"/>
    </source>
</evidence>
<reference evidence="3 4" key="1">
    <citation type="journal article" date="2018" name="Sci. Rep.">
        <title>Genome sequence of the cauliflower mushroom Sparassis crispa (Hanabiratake) and its association with beneficial usage.</title>
        <authorList>
            <person name="Kiyama R."/>
            <person name="Furutani Y."/>
            <person name="Kawaguchi K."/>
            <person name="Nakanishi T."/>
        </authorList>
    </citation>
    <scope>NUCLEOTIDE SEQUENCE [LARGE SCALE GENOMIC DNA]</scope>
</reference>
<keyword evidence="2" id="KW-0812">Transmembrane</keyword>
<proteinExistence type="predicted"/>
<dbReference type="RefSeq" id="XP_027612036.1">
    <property type="nucleotide sequence ID" value="XM_027756235.1"/>
</dbReference>
<dbReference type="EMBL" id="BFAD01000003">
    <property type="protein sequence ID" value="GBE81123.1"/>
    <property type="molecule type" value="Genomic_DNA"/>
</dbReference>
<gene>
    <name evidence="3" type="ORF">SCP_0308490</name>
</gene>
<organism evidence="3 4">
    <name type="scientific">Sparassis crispa</name>
    <dbReference type="NCBI Taxonomy" id="139825"/>
    <lineage>
        <taxon>Eukaryota</taxon>
        <taxon>Fungi</taxon>
        <taxon>Dikarya</taxon>
        <taxon>Basidiomycota</taxon>
        <taxon>Agaricomycotina</taxon>
        <taxon>Agaricomycetes</taxon>
        <taxon>Polyporales</taxon>
        <taxon>Sparassidaceae</taxon>
        <taxon>Sparassis</taxon>
    </lineage>
</organism>
<keyword evidence="2" id="KW-0472">Membrane</keyword>
<evidence type="ECO:0000313" key="4">
    <source>
        <dbReference type="Proteomes" id="UP000287166"/>
    </source>
</evidence>
<dbReference type="GeneID" id="38778040"/>
<name>A0A401GG91_9APHY</name>
<keyword evidence="4" id="KW-1185">Reference proteome</keyword>